<evidence type="ECO:0000313" key="2">
    <source>
        <dbReference type="EMBL" id="KAK1939367.1"/>
    </source>
</evidence>
<feature type="compositionally biased region" description="Polar residues" evidence="1">
    <location>
        <begin position="10"/>
        <end position="20"/>
    </location>
</feature>
<proteinExistence type="predicted"/>
<evidence type="ECO:0000313" key="3">
    <source>
        <dbReference type="Proteomes" id="UP001259832"/>
    </source>
</evidence>
<dbReference type="EMBL" id="JASMQC010000016">
    <property type="protein sequence ID" value="KAK1939367.1"/>
    <property type="molecule type" value="Genomic_DNA"/>
</dbReference>
<accession>A0AAD9LKR0</accession>
<reference evidence="2" key="1">
    <citation type="submission" date="2023-08" db="EMBL/GenBank/DDBJ databases">
        <title>Reference Genome Resource for the Citrus Pathogen Phytophthora citrophthora.</title>
        <authorList>
            <person name="Moller H."/>
            <person name="Coetzee B."/>
            <person name="Rose L.J."/>
            <person name="Van Niekerk J.M."/>
        </authorList>
    </citation>
    <scope>NUCLEOTIDE SEQUENCE</scope>
    <source>
        <strain evidence="2">STE-U-9442</strain>
    </source>
</reference>
<gene>
    <name evidence="2" type="ORF">P3T76_008751</name>
</gene>
<feature type="region of interest" description="Disordered" evidence="1">
    <location>
        <begin position="51"/>
        <end position="78"/>
    </location>
</feature>
<keyword evidence="3" id="KW-1185">Reference proteome</keyword>
<comment type="caution">
    <text evidence="2">The sequence shown here is derived from an EMBL/GenBank/DDBJ whole genome shotgun (WGS) entry which is preliminary data.</text>
</comment>
<dbReference type="Proteomes" id="UP001259832">
    <property type="component" value="Unassembled WGS sequence"/>
</dbReference>
<organism evidence="2 3">
    <name type="scientific">Phytophthora citrophthora</name>
    <dbReference type="NCBI Taxonomy" id="4793"/>
    <lineage>
        <taxon>Eukaryota</taxon>
        <taxon>Sar</taxon>
        <taxon>Stramenopiles</taxon>
        <taxon>Oomycota</taxon>
        <taxon>Peronosporomycetes</taxon>
        <taxon>Peronosporales</taxon>
        <taxon>Peronosporaceae</taxon>
        <taxon>Phytophthora</taxon>
    </lineage>
</organism>
<sequence length="78" mass="8404">MLKTLHDPSSDTAPSSIVIDQSNCDGSTRIVEVVLPSHDFHMSTQLGAVSSQQQQRLAQAPEIHSHDAPLSVEITPDT</sequence>
<evidence type="ECO:0000256" key="1">
    <source>
        <dbReference type="SAM" id="MobiDB-lite"/>
    </source>
</evidence>
<dbReference type="AlphaFoldDB" id="A0AAD9LKR0"/>
<protein>
    <submittedName>
        <fullName evidence="2">Uncharacterized protein</fullName>
    </submittedName>
</protein>
<feature type="region of interest" description="Disordered" evidence="1">
    <location>
        <begin position="1"/>
        <end position="20"/>
    </location>
</feature>
<name>A0AAD9LKR0_9STRA</name>